<dbReference type="GO" id="GO:0005524">
    <property type="term" value="F:ATP binding"/>
    <property type="evidence" value="ECO:0007669"/>
    <property type="project" value="UniProtKB-KW"/>
</dbReference>
<evidence type="ECO:0000256" key="3">
    <source>
        <dbReference type="ARBA" id="ARBA00022741"/>
    </source>
</evidence>
<sequence>MAASRRYQSVMIVDPWEFRGFCFRGEGRRNVVVSAKHQNEDMRIVWRLTKDKRARIVALNSNSELLLKYIKSYVLPLLNSNFFCEPQLVKIHFEDMIHIAKVPLLPHNQKVDSFSELRDNIRFPLSLFPLDYRSRSEFGIFFSDWSLDNVLPVLDENPFISALQMPDATRMPKKIFNSLVMYGPTITVEIKPKQGFYQKHPGVNVSFCNNCILQLEKTQSKEFCKMYDYCPLELFSGDFNRMMNALISLFKNPHRNLRLFRDGDCVYDDHVDFSDLCRFQNQLFPGQEDSLNVLLSLVRFVAEQTVLLYNYFK</sequence>
<evidence type="ECO:0000256" key="1">
    <source>
        <dbReference type="ARBA" id="ARBA00012023"/>
    </source>
</evidence>
<comment type="function">
    <text evidence="6">Phosphorylates Ins(1,3,4,5,6)P5 at position 2 to form Ins(1,2,3,4,5,6)P6 (InsP6 or phytate).</text>
</comment>
<keyword evidence="8" id="KW-1185">Reference proteome</keyword>
<protein>
    <recommendedName>
        <fullName evidence="1 6">Inositol-pentakisphosphate 2-kinase</fullName>
        <ecNumber evidence="1 6">2.7.1.158</ecNumber>
    </recommendedName>
</protein>
<dbReference type="EC" id="2.7.1.158" evidence="1 6"/>
<keyword evidence="3 6" id="KW-0547">Nucleotide-binding</keyword>
<dbReference type="EMBL" id="CAJFCW020000002">
    <property type="protein sequence ID" value="CAG9093146.1"/>
    <property type="molecule type" value="Genomic_DNA"/>
</dbReference>
<dbReference type="Proteomes" id="UP000783686">
    <property type="component" value="Unassembled WGS sequence"/>
</dbReference>
<keyword evidence="2 6" id="KW-0808">Transferase</keyword>
<dbReference type="InterPro" id="IPR009286">
    <property type="entry name" value="Ins_P5_2-kin"/>
</dbReference>
<keyword evidence="4 6" id="KW-0418">Kinase</keyword>
<evidence type="ECO:0000256" key="6">
    <source>
        <dbReference type="RuleBase" id="RU364126"/>
    </source>
</evidence>
<comment type="domain">
    <text evidence="6">The EXKPK motif is conserved in inositol-pentakisphosphate 2-kinases of both family 1 and 2.</text>
</comment>
<dbReference type="GO" id="GO:0035299">
    <property type="term" value="F:inositol-1,3,4,5,6-pentakisphosphate 2-kinase activity"/>
    <property type="evidence" value="ECO:0007669"/>
    <property type="project" value="UniProtKB-EC"/>
</dbReference>
<dbReference type="Pfam" id="PF06090">
    <property type="entry name" value="Ins_P5_2-kin"/>
    <property type="match status" value="1"/>
</dbReference>
<evidence type="ECO:0000313" key="7">
    <source>
        <dbReference type="EMBL" id="CAD5211304.1"/>
    </source>
</evidence>
<comment type="caution">
    <text evidence="7">The sequence shown here is derived from an EMBL/GenBank/DDBJ whole genome shotgun (WGS) entry which is preliminary data.</text>
</comment>
<organism evidence="7 8">
    <name type="scientific">Bursaphelenchus okinawaensis</name>
    <dbReference type="NCBI Taxonomy" id="465554"/>
    <lineage>
        <taxon>Eukaryota</taxon>
        <taxon>Metazoa</taxon>
        <taxon>Ecdysozoa</taxon>
        <taxon>Nematoda</taxon>
        <taxon>Chromadorea</taxon>
        <taxon>Rhabditida</taxon>
        <taxon>Tylenchina</taxon>
        <taxon>Tylenchomorpha</taxon>
        <taxon>Aphelenchoidea</taxon>
        <taxon>Aphelenchoididae</taxon>
        <taxon>Bursaphelenchus</taxon>
    </lineage>
</organism>
<keyword evidence="5 6" id="KW-0067">ATP-binding</keyword>
<dbReference type="EMBL" id="CAJFDH010000002">
    <property type="protein sequence ID" value="CAD5211304.1"/>
    <property type="molecule type" value="Genomic_DNA"/>
</dbReference>
<proteinExistence type="predicted"/>
<dbReference type="Proteomes" id="UP000614601">
    <property type="component" value="Unassembled WGS sequence"/>
</dbReference>
<dbReference type="PANTHER" id="PTHR14456">
    <property type="entry name" value="INOSITOL POLYPHOSPHATE KINASE 1"/>
    <property type="match status" value="1"/>
</dbReference>
<accession>A0A811K6F1</accession>
<evidence type="ECO:0000313" key="8">
    <source>
        <dbReference type="Proteomes" id="UP000614601"/>
    </source>
</evidence>
<evidence type="ECO:0000256" key="5">
    <source>
        <dbReference type="ARBA" id="ARBA00022840"/>
    </source>
</evidence>
<dbReference type="GO" id="GO:0005634">
    <property type="term" value="C:nucleus"/>
    <property type="evidence" value="ECO:0007669"/>
    <property type="project" value="TreeGrafter"/>
</dbReference>
<evidence type="ECO:0000256" key="2">
    <source>
        <dbReference type="ARBA" id="ARBA00022679"/>
    </source>
</evidence>
<comment type="catalytic activity">
    <reaction evidence="6">
        <text>1D-myo-inositol 1,3,4,5,6-pentakisphosphate + ATP = 1D-myo-inositol hexakisphosphate + ADP + H(+)</text>
        <dbReference type="Rhea" id="RHEA:20313"/>
        <dbReference type="ChEBI" id="CHEBI:15378"/>
        <dbReference type="ChEBI" id="CHEBI:30616"/>
        <dbReference type="ChEBI" id="CHEBI:57733"/>
        <dbReference type="ChEBI" id="CHEBI:58130"/>
        <dbReference type="ChEBI" id="CHEBI:456216"/>
        <dbReference type="EC" id="2.7.1.158"/>
    </reaction>
</comment>
<name>A0A811K6F1_9BILA</name>
<dbReference type="AlphaFoldDB" id="A0A811K6F1"/>
<evidence type="ECO:0000256" key="4">
    <source>
        <dbReference type="ARBA" id="ARBA00022777"/>
    </source>
</evidence>
<reference evidence="7" key="1">
    <citation type="submission" date="2020-09" db="EMBL/GenBank/DDBJ databases">
        <authorList>
            <person name="Kikuchi T."/>
        </authorList>
    </citation>
    <scope>NUCLEOTIDE SEQUENCE</scope>
    <source>
        <strain evidence="7">SH1</strain>
    </source>
</reference>
<dbReference type="GO" id="GO:0032958">
    <property type="term" value="P:inositol phosphate biosynthetic process"/>
    <property type="evidence" value="ECO:0007669"/>
    <property type="project" value="TreeGrafter"/>
</dbReference>
<dbReference type="OrthoDB" id="272370at2759"/>
<gene>
    <name evidence="7" type="ORF">BOKJ2_LOCUS3627</name>
</gene>
<dbReference type="PANTHER" id="PTHR14456:SF2">
    <property type="entry name" value="INOSITOL-PENTAKISPHOSPHATE 2-KINASE"/>
    <property type="match status" value="1"/>
</dbReference>